<evidence type="ECO:0000313" key="4">
    <source>
        <dbReference type="EMBL" id="MCF1714996.1"/>
    </source>
</evidence>
<dbReference type="InterPro" id="IPR011024">
    <property type="entry name" value="G_crystallin-like"/>
</dbReference>
<sequence>MIKRLLQISLLLLAPLFLFSQVIIYSDCNYRGRYEQLGPGNYLNPFQFRLGDNTISSIKISRGFRVELYDNINLIGTPIVLNANYACLSAAINNRISSIRVTYSNQNPWEQTNPAGGVALFTACQFSGINAFLPPGDYSRLSGIIGDNAVSSFRIPEGMVLELFTEANFRGNSSGPITNDNTCLPSYWNNRASSARVYYRENGSWLPPPPPANSEEVVQLYVGCNYWGRPVTVRAGEYNSLDALLNRQPLGAIQVPPGMTIELYSGQGLSGNLLARYTSNQSCLPTLIQFRAQSVRVISNESGGNWNGKGATLFNDCDFRGRSRVFPVGRYSNINQSFGINPASIRVGAGYVVQLFQQPNFQGISSGKLTENNRCLGTSFRGRVRSVIITYEPNLGGGGNFEDVILYGDCYYQGRSLAVRPGYFPSLSNYGGISVNPASLRVPQGYEVELFTGENYSGSRFVINSNNTCLPSTHRNRIRSMAVKYNGYGGGGSGSGWSQEVSLFSSCYFGGSSTSLREGRYKDLRSAGVSNNFGIASLRVPQGFEVELYPYAGFQGARAIIRGDNTCLGTALRGRVKSLIVRRIQGFQPAGVRTATDSTQQ</sequence>
<evidence type="ECO:0000259" key="3">
    <source>
        <dbReference type="PROSITE" id="PS50915"/>
    </source>
</evidence>
<name>A0ABS9BH28_9BACT</name>
<evidence type="ECO:0000313" key="5">
    <source>
        <dbReference type="Proteomes" id="UP001200145"/>
    </source>
</evidence>
<protein>
    <submittedName>
        <fullName evidence="4">Beta/gamma crystallin family protein</fullName>
    </submittedName>
</protein>
<organism evidence="4 5">
    <name type="scientific">Flavihumibacter fluminis</name>
    <dbReference type="NCBI Taxonomy" id="2909236"/>
    <lineage>
        <taxon>Bacteria</taxon>
        <taxon>Pseudomonadati</taxon>
        <taxon>Bacteroidota</taxon>
        <taxon>Chitinophagia</taxon>
        <taxon>Chitinophagales</taxon>
        <taxon>Chitinophagaceae</taxon>
        <taxon>Flavihumibacter</taxon>
    </lineage>
</organism>
<dbReference type="EMBL" id="JAKEVY010000002">
    <property type="protein sequence ID" value="MCF1714996.1"/>
    <property type="molecule type" value="Genomic_DNA"/>
</dbReference>
<dbReference type="Gene3D" id="2.60.20.10">
    <property type="entry name" value="Crystallins"/>
    <property type="match status" value="6"/>
</dbReference>
<evidence type="ECO:0000256" key="2">
    <source>
        <dbReference type="ARBA" id="ARBA00022737"/>
    </source>
</evidence>
<dbReference type="SMART" id="SM00247">
    <property type="entry name" value="XTALbg"/>
    <property type="match status" value="2"/>
</dbReference>
<dbReference type="InterPro" id="IPR001064">
    <property type="entry name" value="Beta/gamma_crystallin"/>
</dbReference>
<dbReference type="Proteomes" id="UP001200145">
    <property type="component" value="Unassembled WGS sequence"/>
</dbReference>
<keyword evidence="5" id="KW-1185">Reference proteome</keyword>
<comment type="similarity">
    <text evidence="1">Belongs to the beta/gamma-crystallin family.</text>
</comment>
<dbReference type="SUPFAM" id="SSF49695">
    <property type="entry name" value="gamma-Crystallin-like"/>
    <property type="match status" value="5"/>
</dbReference>
<accession>A0ABS9BH28</accession>
<comment type="caution">
    <text evidence="4">The sequence shown here is derived from an EMBL/GenBank/DDBJ whole genome shotgun (WGS) entry which is preliminary data.</text>
</comment>
<reference evidence="4 5" key="1">
    <citation type="submission" date="2022-01" db="EMBL/GenBank/DDBJ databases">
        <title>Flavihumibacter sp. nov., isolated from sediment of a river.</title>
        <authorList>
            <person name="Liu H."/>
        </authorList>
    </citation>
    <scope>NUCLEOTIDE SEQUENCE [LARGE SCALE GENOMIC DNA]</scope>
    <source>
        <strain evidence="4 5">RY-1</strain>
    </source>
</reference>
<feature type="domain" description="Beta/gamma crystallin 'Greek key'" evidence="3">
    <location>
        <begin position="20"/>
        <end position="62"/>
    </location>
</feature>
<dbReference type="RefSeq" id="WP_234865947.1">
    <property type="nucleotide sequence ID" value="NZ_JAKEVY010000002.1"/>
</dbReference>
<evidence type="ECO:0000256" key="1">
    <source>
        <dbReference type="ARBA" id="ARBA00009646"/>
    </source>
</evidence>
<dbReference type="PROSITE" id="PS50915">
    <property type="entry name" value="CRYSTALLIN_BETA_GAMMA"/>
    <property type="match status" value="1"/>
</dbReference>
<keyword evidence="2" id="KW-0677">Repeat</keyword>
<proteinExistence type="inferred from homology"/>
<gene>
    <name evidence="4" type="ORF">L0U88_10200</name>
</gene>